<dbReference type="RefSeq" id="WP_068423517.1">
    <property type="nucleotide sequence ID" value="NZ_LVHI01000009.1"/>
</dbReference>
<dbReference type="InterPro" id="IPR000582">
    <property type="entry name" value="Acyl-CoA-binding_protein"/>
</dbReference>
<dbReference type="PROSITE" id="PS00880">
    <property type="entry name" value="ACB_1"/>
    <property type="match status" value="1"/>
</dbReference>
<proteinExistence type="predicted"/>
<keyword evidence="1" id="KW-0446">Lipid-binding</keyword>
<dbReference type="PANTHER" id="PTHR23310">
    <property type="entry name" value="ACYL-COA-BINDING PROTEIN, ACBP"/>
    <property type="match status" value="1"/>
</dbReference>
<evidence type="ECO:0000256" key="1">
    <source>
        <dbReference type="ARBA" id="ARBA00023121"/>
    </source>
</evidence>
<dbReference type="InterPro" id="IPR022408">
    <property type="entry name" value="Acyl-CoA-binding_prot_CS"/>
</dbReference>
<dbReference type="PANTHER" id="PTHR23310:SF62">
    <property type="entry name" value="ACYL-COA BINDING PROTEIN 1, ISOFORM A"/>
    <property type="match status" value="1"/>
</dbReference>
<dbReference type="SUPFAM" id="SSF47027">
    <property type="entry name" value="Acyl-CoA binding protein"/>
    <property type="match status" value="1"/>
</dbReference>
<dbReference type="Proteomes" id="UP000077519">
    <property type="component" value="Unassembled WGS sequence"/>
</dbReference>
<protein>
    <submittedName>
        <fullName evidence="3">Acyl-CoA-binding protein</fullName>
    </submittedName>
</protein>
<feature type="domain" description="ACB" evidence="2">
    <location>
        <begin position="4"/>
        <end position="86"/>
    </location>
</feature>
<name>A0A177YKE8_9NOCA</name>
<accession>A0A177YKE8</accession>
<dbReference type="Pfam" id="PF00887">
    <property type="entry name" value="ACBP"/>
    <property type="match status" value="1"/>
</dbReference>
<evidence type="ECO:0000313" key="4">
    <source>
        <dbReference type="Proteomes" id="UP000077519"/>
    </source>
</evidence>
<dbReference type="InterPro" id="IPR014352">
    <property type="entry name" value="FERM/acyl-CoA-bd_prot_sf"/>
</dbReference>
<dbReference type="PROSITE" id="PS51228">
    <property type="entry name" value="ACB_2"/>
    <property type="match status" value="1"/>
</dbReference>
<dbReference type="InterPro" id="IPR035984">
    <property type="entry name" value="Acyl-CoA-binding_sf"/>
</dbReference>
<evidence type="ECO:0000259" key="2">
    <source>
        <dbReference type="PROSITE" id="PS51228"/>
    </source>
</evidence>
<dbReference type="GO" id="GO:0006631">
    <property type="term" value="P:fatty acid metabolic process"/>
    <property type="evidence" value="ECO:0007669"/>
    <property type="project" value="TreeGrafter"/>
</dbReference>
<sequence length="86" mass="9626">MSDLDASFQQAQIDVKTLTTKPSNDDLLNLYSLYKQGSNGDVTGKRPGRLDMVNRAKYDAWAKLEGTDQESAKQSYVDLVDRLLGR</sequence>
<dbReference type="AlphaFoldDB" id="A0A177YKE8"/>
<dbReference type="PRINTS" id="PR00689">
    <property type="entry name" value="ACOABINDINGP"/>
</dbReference>
<organism evidence="3 4">
    <name type="scientific">Rhodococcoides kyotonense</name>
    <dbReference type="NCBI Taxonomy" id="398843"/>
    <lineage>
        <taxon>Bacteria</taxon>
        <taxon>Bacillati</taxon>
        <taxon>Actinomycetota</taxon>
        <taxon>Actinomycetes</taxon>
        <taxon>Mycobacteriales</taxon>
        <taxon>Nocardiaceae</taxon>
        <taxon>Rhodococcoides</taxon>
    </lineage>
</organism>
<dbReference type="GO" id="GO:0000062">
    <property type="term" value="F:fatty-acyl-CoA binding"/>
    <property type="evidence" value="ECO:0007669"/>
    <property type="project" value="InterPro"/>
</dbReference>
<evidence type="ECO:0000313" key="3">
    <source>
        <dbReference type="EMBL" id="OAK55538.1"/>
    </source>
</evidence>
<gene>
    <name evidence="3" type="ORF">A3K89_19485</name>
</gene>
<dbReference type="Gene3D" id="1.20.80.10">
    <property type="match status" value="1"/>
</dbReference>
<comment type="caution">
    <text evidence="3">The sequence shown here is derived from an EMBL/GenBank/DDBJ whole genome shotgun (WGS) entry which is preliminary data.</text>
</comment>
<dbReference type="EMBL" id="LVHI01000009">
    <property type="protein sequence ID" value="OAK55538.1"/>
    <property type="molecule type" value="Genomic_DNA"/>
</dbReference>
<reference evidence="3 4" key="1">
    <citation type="submission" date="2016-03" db="EMBL/GenBank/DDBJ databases">
        <title>Genome sequence of Rhodococcus kyotonensis KB10.</title>
        <authorList>
            <person name="Jeong H."/>
            <person name="Hong C.E."/>
            <person name="Jo S.H."/>
            <person name="Park J.M."/>
        </authorList>
    </citation>
    <scope>NUCLEOTIDE SEQUENCE [LARGE SCALE GENOMIC DNA]</scope>
    <source>
        <strain evidence="3 4">KB10</strain>
    </source>
</reference>
<keyword evidence="4" id="KW-1185">Reference proteome</keyword>